<keyword evidence="1" id="KW-1133">Transmembrane helix</keyword>
<keyword evidence="1" id="KW-0472">Membrane</keyword>
<comment type="caution">
    <text evidence="2">The sequence shown here is derived from an EMBL/GenBank/DDBJ whole genome shotgun (WGS) entry which is preliminary data.</text>
</comment>
<evidence type="ECO:0000313" key="2">
    <source>
        <dbReference type="EMBL" id="HJF33251.1"/>
    </source>
</evidence>
<feature type="transmembrane region" description="Helical" evidence="1">
    <location>
        <begin position="63"/>
        <end position="82"/>
    </location>
</feature>
<reference evidence="2" key="1">
    <citation type="journal article" date="2021" name="PeerJ">
        <title>Extensive microbial diversity within the chicken gut microbiome revealed by metagenomics and culture.</title>
        <authorList>
            <person name="Gilroy R."/>
            <person name="Ravi A."/>
            <person name="Getino M."/>
            <person name="Pursley I."/>
            <person name="Horton D.L."/>
            <person name="Alikhan N.F."/>
            <person name="Baker D."/>
            <person name="Gharbi K."/>
            <person name="Hall N."/>
            <person name="Watson M."/>
            <person name="Adriaenssens E.M."/>
            <person name="Foster-Nyarko E."/>
            <person name="Jarju S."/>
            <person name="Secka A."/>
            <person name="Antonio M."/>
            <person name="Oren A."/>
            <person name="Chaudhuri R.R."/>
            <person name="La Ragione R."/>
            <person name="Hildebrand F."/>
            <person name="Pallen M.J."/>
        </authorList>
    </citation>
    <scope>NUCLEOTIDE SEQUENCE</scope>
    <source>
        <strain evidence="2">CHK171-7178</strain>
    </source>
</reference>
<dbReference type="EMBL" id="DYWT01000249">
    <property type="protein sequence ID" value="HJF33251.1"/>
    <property type="molecule type" value="Genomic_DNA"/>
</dbReference>
<accession>A0A921KEZ9</accession>
<sequence>MLNEFPVIHTNIWDAIWAIPVIVLVVLVLKGFFNLRTSWLSTAATATGLLLSIFISHRGNLSAGIFMGFFYGGAAIGLIYSTRNSFRAYREK</sequence>
<proteinExistence type="predicted"/>
<evidence type="ECO:0000256" key="1">
    <source>
        <dbReference type="SAM" id="Phobius"/>
    </source>
</evidence>
<dbReference type="Proteomes" id="UP000698173">
    <property type="component" value="Unassembled WGS sequence"/>
</dbReference>
<reference evidence="2" key="2">
    <citation type="submission" date="2021-09" db="EMBL/GenBank/DDBJ databases">
        <authorList>
            <person name="Gilroy R."/>
        </authorList>
    </citation>
    <scope>NUCLEOTIDE SEQUENCE</scope>
    <source>
        <strain evidence="2">CHK171-7178</strain>
    </source>
</reference>
<keyword evidence="1" id="KW-0812">Transmembrane</keyword>
<name>A0A921KEZ9_SPOPS</name>
<feature type="transmembrane region" description="Helical" evidence="1">
    <location>
        <begin position="39"/>
        <end position="57"/>
    </location>
</feature>
<dbReference type="AlphaFoldDB" id="A0A921KEZ9"/>
<gene>
    <name evidence="2" type="ORF">K8V56_15930</name>
</gene>
<feature type="transmembrane region" description="Helical" evidence="1">
    <location>
        <begin position="12"/>
        <end position="32"/>
    </location>
</feature>
<evidence type="ECO:0000313" key="3">
    <source>
        <dbReference type="Proteomes" id="UP000698173"/>
    </source>
</evidence>
<protein>
    <submittedName>
        <fullName evidence="2">Uncharacterized protein</fullName>
    </submittedName>
</protein>
<organism evidence="2 3">
    <name type="scientific">Sporosarcina psychrophila</name>
    <name type="common">Bacillus psychrophilus</name>
    <dbReference type="NCBI Taxonomy" id="1476"/>
    <lineage>
        <taxon>Bacteria</taxon>
        <taxon>Bacillati</taxon>
        <taxon>Bacillota</taxon>
        <taxon>Bacilli</taxon>
        <taxon>Bacillales</taxon>
        <taxon>Caryophanaceae</taxon>
        <taxon>Sporosarcina</taxon>
    </lineage>
</organism>